<dbReference type="PRINTS" id="PR00926">
    <property type="entry name" value="MITOCARRIER"/>
</dbReference>
<evidence type="ECO:0000256" key="5">
    <source>
        <dbReference type="ARBA" id="ARBA00023136"/>
    </source>
</evidence>
<evidence type="ECO:0000256" key="6">
    <source>
        <dbReference type="PROSITE-ProRule" id="PRU00282"/>
    </source>
</evidence>
<dbReference type="InterPro" id="IPR023395">
    <property type="entry name" value="MCP_dom_sf"/>
</dbReference>
<dbReference type="GO" id="GO:0016020">
    <property type="term" value="C:membrane"/>
    <property type="evidence" value="ECO:0007669"/>
    <property type="project" value="UniProtKB-SubCell"/>
</dbReference>
<dbReference type="SUPFAM" id="SSF103506">
    <property type="entry name" value="Mitochondrial carrier"/>
    <property type="match status" value="1"/>
</dbReference>
<evidence type="ECO:0000256" key="8">
    <source>
        <dbReference type="SAM" id="Phobius"/>
    </source>
</evidence>
<keyword evidence="8" id="KW-1133">Transmembrane helix</keyword>
<evidence type="ECO:0000256" key="1">
    <source>
        <dbReference type="ARBA" id="ARBA00004141"/>
    </source>
</evidence>
<evidence type="ECO:0000256" key="2">
    <source>
        <dbReference type="ARBA" id="ARBA00022448"/>
    </source>
</evidence>
<feature type="repeat" description="Solcar" evidence="6">
    <location>
        <begin position="121"/>
        <end position="205"/>
    </location>
</feature>
<dbReference type="GO" id="GO:1904983">
    <property type="term" value="P:glycine import into mitochondrion"/>
    <property type="evidence" value="ECO:0007669"/>
    <property type="project" value="TreeGrafter"/>
</dbReference>
<dbReference type="Pfam" id="PF00153">
    <property type="entry name" value="Mito_carr"/>
    <property type="match status" value="3"/>
</dbReference>
<dbReference type="PANTHER" id="PTHR46181:SF3">
    <property type="entry name" value="MITOCHONDRIAL GLYCINE TRANSPORTER"/>
    <property type="match status" value="1"/>
</dbReference>
<evidence type="ECO:0000256" key="3">
    <source>
        <dbReference type="ARBA" id="ARBA00022692"/>
    </source>
</evidence>
<evidence type="ECO:0000256" key="7">
    <source>
        <dbReference type="RuleBase" id="RU000488"/>
    </source>
</evidence>
<feature type="repeat" description="Solcar" evidence="6">
    <location>
        <begin position="17"/>
        <end position="103"/>
    </location>
</feature>
<feature type="transmembrane region" description="Helical" evidence="8">
    <location>
        <begin position="20"/>
        <end position="40"/>
    </location>
</feature>
<dbReference type="Gene3D" id="1.50.40.10">
    <property type="entry name" value="Mitochondrial carrier domain"/>
    <property type="match status" value="1"/>
</dbReference>
<protein>
    <recommendedName>
        <fullName evidence="10">Mitochondrial glycine transporter</fullName>
    </recommendedName>
</protein>
<comment type="subcellular location">
    <subcellularLocation>
        <location evidence="1">Membrane</location>
        <topology evidence="1">Multi-pass membrane protein</topology>
    </subcellularLocation>
</comment>
<reference evidence="9" key="1">
    <citation type="submission" date="2021-01" db="EMBL/GenBank/DDBJ databases">
        <authorList>
            <person name="Corre E."/>
            <person name="Pelletier E."/>
            <person name="Niang G."/>
            <person name="Scheremetjew M."/>
            <person name="Finn R."/>
            <person name="Kale V."/>
            <person name="Holt S."/>
            <person name="Cochrane G."/>
            <person name="Meng A."/>
            <person name="Brown T."/>
            <person name="Cohen L."/>
        </authorList>
    </citation>
    <scope>NUCLEOTIDE SEQUENCE</scope>
    <source>
        <strain evidence="9">CCMP644</strain>
    </source>
</reference>
<evidence type="ECO:0008006" key="10">
    <source>
        <dbReference type="Google" id="ProtNLM"/>
    </source>
</evidence>
<organism evidence="9">
    <name type="scientific">Hemiselmis andersenii</name>
    <name type="common">Cryptophyte alga</name>
    <dbReference type="NCBI Taxonomy" id="464988"/>
    <lineage>
        <taxon>Eukaryota</taxon>
        <taxon>Cryptophyceae</taxon>
        <taxon>Cryptomonadales</taxon>
        <taxon>Hemiselmidaceae</taxon>
        <taxon>Hemiselmis</taxon>
    </lineage>
</organism>
<keyword evidence="2 7" id="KW-0813">Transport</keyword>
<evidence type="ECO:0000313" key="9">
    <source>
        <dbReference type="EMBL" id="CAD8983163.1"/>
    </source>
</evidence>
<dbReference type="GO" id="GO:0005739">
    <property type="term" value="C:mitochondrion"/>
    <property type="evidence" value="ECO:0007669"/>
    <property type="project" value="TreeGrafter"/>
</dbReference>
<sequence length="314" mass="33735">MADERSHEGKKQDRRNKAMVSSLVSGGLGGVLSSSMLQPFDVVRTQMQKGVEGCGHLTTKKAFKFVIKEGGIRSLWRGLTPTIARVGFGTAMYFSLLNAISEALTKVESRSDAFAVSYSSLSCSKAFAAGFLARTVASISLLPLTVVKTRFEAGENRHGGVLRSLVRIAQTESLPGLWKGLVPTLLRDAPFSGLYLASYTRLKSAFASSEALAPVPIQVQRFGAAVCAGSFASLLTNPFDVVRTRMQVEGGAGGGGSVQVAKSIIDREGWRALWLRGLMPRVYKKSFAAAVSWTVYEEGVKAISTLWDTKANLS</sequence>
<dbReference type="AlphaFoldDB" id="A0A6U2EQG5"/>
<evidence type="ECO:0000256" key="4">
    <source>
        <dbReference type="ARBA" id="ARBA00022737"/>
    </source>
</evidence>
<keyword evidence="5 6" id="KW-0472">Membrane</keyword>
<dbReference type="GO" id="GO:0015187">
    <property type="term" value="F:glycine transmembrane transporter activity"/>
    <property type="evidence" value="ECO:0007669"/>
    <property type="project" value="TreeGrafter"/>
</dbReference>
<feature type="repeat" description="Solcar" evidence="6">
    <location>
        <begin position="216"/>
        <end position="302"/>
    </location>
</feature>
<accession>A0A6U2EQG5</accession>
<name>A0A6U2EQG5_HEMAN</name>
<gene>
    <name evidence="9" type="ORF">HAND00432_LOCUS34173</name>
</gene>
<comment type="similarity">
    <text evidence="7">Belongs to the mitochondrial carrier (TC 2.A.29) family.</text>
</comment>
<keyword evidence="4" id="KW-0677">Repeat</keyword>
<dbReference type="EMBL" id="HBFX01056793">
    <property type="protein sequence ID" value="CAD8983163.1"/>
    <property type="molecule type" value="Transcribed_RNA"/>
</dbReference>
<dbReference type="InterPro" id="IPR018108">
    <property type="entry name" value="MCP_transmembrane"/>
</dbReference>
<proteinExistence type="inferred from homology"/>
<dbReference type="InterPro" id="IPR002067">
    <property type="entry name" value="MCP"/>
</dbReference>
<dbReference type="PROSITE" id="PS50920">
    <property type="entry name" value="SOLCAR"/>
    <property type="match status" value="3"/>
</dbReference>
<dbReference type="PANTHER" id="PTHR46181">
    <property type="entry name" value="MITOCHONDRIAL GLYCINE TRANSPORTER"/>
    <property type="match status" value="1"/>
</dbReference>
<keyword evidence="3 6" id="KW-0812">Transmembrane</keyword>